<organism evidence="2 3">
    <name type="scientific">Elaeis guineensis var. tenera</name>
    <name type="common">Oil palm</name>
    <dbReference type="NCBI Taxonomy" id="51953"/>
    <lineage>
        <taxon>Eukaryota</taxon>
        <taxon>Viridiplantae</taxon>
        <taxon>Streptophyta</taxon>
        <taxon>Embryophyta</taxon>
        <taxon>Tracheophyta</taxon>
        <taxon>Spermatophyta</taxon>
        <taxon>Magnoliopsida</taxon>
        <taxon>Liliopsida</taxon>
        <taxon>Arecaceae</taxon>
        <taxon>Arecoideae</taxon>
        <taxon>Cocoseae</taxon>
        <taxon>Elaeidinae</taxon>
        <taxon>Elaeis</taxon>
    </lineage>
</organism>
<keyword evidence="2" id="KW-1185">Reference proteome</keyword>
<dbReference type="GO" id="GO:0009630">
    <property type="term" value="P:gravitropism"/>
    <property type="evidence" value="ECO:0007669"/>
    <property type="project" value="InterPro"/>
</dbReference>
<dbReference type="RefSeq" id="XP_010913028.1">
    <property type="nucleotide sequence ID" value="XM_010914726.3"/>
</dbReference>
<dbReference type="PANTHER" id="PTHR34959:SF3">
    <property type="entry name" value="PROTEIN LAZY 1"/>
    <property type="match status" value="1"/>
</dbReference>
<evidence type="ECO:0000313" key="3">
    <source>
        <dbReference type="RefSeq" id="XP_010913028.1"/>
    </source>
</evidence>
<sequence>MKLLSWLHRKFRQNSGDVFKDFPGGGTCNCLSGGPSLEEEHLRRRRHLNAVPSRSLRLPAAAEFVQDGGTGGGGGGDATMEELFGGLLAIGTLGIGAGPIDEEEATAEEEGAATPAFGAAAIVEAIAEKRAEATTETDLMVVNAELEKVLAVEAEKAAAVAAAGDRLSSARPSHVSAGSAACPLQGFLFGSPIEIAETTPATGGRKERRASLGELFMRSRIAEEGGGKREEATVAGGAACDGEGRSTAGMHLMKKLKRRGSRVSGGGPGETSAETKFQKILQIFHRKVHPENTAAAKKPAWPGKKNGSDCMHRGGGNDFNGTRGAAMTAAKGACRKEGIPKSKFCSNSSSLVLCGSDSNGNREHWIKTDADYLVLEL</sequence>
<evidence type="ECO:0000256" key="1">
    <source>
        <dbReference type="SAM" id="MobiDB-lite"/>
    </source>
</evidence>
<gene>
    <name evidence="3" type="primary">LOC105038820</name>
</gene>
<evidence type="ECO:0000313" key="2">
    <source>
        <dbReference type="Proteomes" id="UP000504607"/>
    </source>
</evidence>
<reference evidence="3" key="1">
    <citation type="submission" date="2025-08" db="UniProtKB">
        <authorList>
            <consortium name="RefSeq"/>
        </authorList>
    </citation>
    <scope>IDENTIFICATION</scope>
</reference>
<dbReference type="OrthoDB" id="780166at2759"/>
<dbReference type="InParanoid" id="A0A6I9QRN0"/>
<protein>
    <submittedName>
        <fullName evidence="3">Protein LAZY 1</fullName>
    </submittedName>
</protein>
<dbReference type="KEGG" id="egu:105038820"/>
<dbReference type="FunCoup" id="A0A6I9QRN0">
    <property type="interactions" value="3582"/>
</dbReference>
<dbReference type="Proteomes" id="UP000504607">
    <property type="component" value="Chromosome 2"/>
</dbReference>
<dbReference type="GO" id="GO:2000012">
    <property type="term" value="P:regulation of auxin polar transport"/>
    <property type="evidence" value="ECO:0007669"/>
    <property type="project" value="InterPro"/>
</dbReference>
<dbReference type="PANTHER" id="PTHR34959">
    <property type="entry name" value="PROTEIN LAZY 1"/>
    <property type="match status" value="1"/>
</dbReference>
<name>A0A6I9QRN0_ELAGV</name>
<proteinExistence type="predicted"/>
<feature type="region of interest" description="Disordered" evidence="1">
    <location>
        <begin position="224"/>
        <end position="245"/>
    </location>
</feature>
<dbReference type="GeneID" id="105038820"/>
<accession>A0A6I9QRN0</accession>
<dbReference type="InterPro" id="IPR038928">
    <property type="entry name" value="LAZY1"/>
</dbReference>
<dbReference type="AlphaFoldDB" id="A0A6I9QRN0"/>